<gene>
    <name evidence="9" type="primary">jg23612</name>
    <name evidence="9" type="ORF">PAEG_LOCUS25316</name>
</gene>
<dbReference type="InterPro" id="IPR050975">
    <property type="entry name" value="Sleep_regulator"/>
</dbReference>
<evidence type="ECO:0000256" key="4">
    <source>
        <dbReference type="ARBA" id="ARBA00022729"/>
    </source>
</evidence>
<dbReference type="GO" id="GO:0098552">
    <property type="term" value="C:side of membrane"/>
    <property type="evidence" value="ECO:0007669"/>
    <property type="project" value="UniProtKB-KW"/>
</dbReference>
<dbReference type="InterPro" id="IPR031424">
    <property type="entry name" value="QVR-like"/>
</dbReference>
<protein>
    <submittedName>
        <fullName evidence="9">Jg23612 protein</fullName>
    </submittedName>
</protein>
<accession>A0A8S4SLP4</accession>
<keyword evidence="3" id="KW-0812">Transmembrane</keyword>
<evidence type="ECO:0000256" key="6">
    <source>
        <dbReference type="ARBA" id="ARBA00023136"/>
    </source>
</evidence>
<keyword evidence="6" id="KW-0472">Membrane</keyword>
<comment type="subcellular location">
    <subcellularLocation>
        <location evidence="1">Membrane</location>
        <topology evidence="1">Lipid-anchor</topology>
        <topology evidence="1">GPI-anchor</topology>
    </subcellularLocation>
</comment>
<dbReference type="GO" id="GO:0030431">
    <property type="term" value="P:sleep"/>
    <property type="evidence" value="ECO:0007669"/>
    <property type="project" value="InterPro"/>
</dbReference>
<keyword evidence="10" id="KW-1185">Reference proteome</keyword>
<dbReference type="OrthoDB" id="6582325at2759"/>
<evidence type="ECO:0000256" key="7">
    <source>
        <dbReference type="ARBA" id="ARBA00023180"/>
    </source>
</evidence>
<keyword evidence="2" id="KW-0336">GPI-anchor</keyword>
<sequence>MVIGKDYPDFSHIADSPHVPCKCVRRRRRWVGERVGVSVSIIHRESSLAYLRILPIVDMARSGVTALSFAVLLALLEIGSCMRCYQCNSQSDPKCKDPFTPNESLLMDCKSQDSVNFNRGFLSQILPAELLDSVPGAPRQCHKIIMQSGTTIRTCLDVNPSSQPATCEALKKAQDISKQSKYCSVCDKDKCNGAGSVSVSLPLAFAAAIASYMYSKQ</sequence>
<keyword evidence="7" id="KW-0325">Glycoprotein</keyword>
<evidence type="ECO:0000256" key="8">
    <source>
        <dbReference type="ARBA" id="ARBA00023288"/>
    </source>
</evidence>
<evidence type="ECO:0000256" key="3">
    <source>
        <dbReference type="ARBA" id="ARBA00022692"/>
    </source>
</evidence>
<dbReference type="PANTHER" id="PTHR33562">
    <property type="entry name" value="ATILLA, ISOFORM B-RELATED-RELATED"/>
    <property type="match status" value="1"/>
</dbReference>
<dbReference type="GO" id="GO:0032222">
    <property type="term" value="P:regulation of synaptic transmission, cholinergic"/>
    <property type="evidence" value="ECO:0007669"/>
    <property type="project" value="InterPro"/>
</dbReference>
<reference evidence="9" key="1">
    <citation type="submission" date="2022-03" db="EMBL/GenBank/DDBJ databases">
        <authorList>
            <person name="Lindestad O."/>
        </authorList>
    </citation>
    <scope>NUCLEOTIDE SEQUENCE</scope>
</reference>
<proteinExistence type="predicted"/>
<evidence type="ECO:0000313" key="10">
    <source>
        <dbReference type="Proteomes" id="UP000838756"/>
    </source>
</evidence>
<evidence type="ECO:0000256" key="5">
    <source>
        <dbReference type="ARBA" id="ARBA00022989"/>
    </source>
</evidence>
<dbReference type="AlphaFoldDB" id="A0A8S4SLP4"/>
<keyword evidence="5" id="KW-1133">Transmembrane helix</keyword>
<keyword evidence="8" id="KW-0449">Lipoprotein</keyword>
<evidence type="ECO:0000313" key="9">
    <source>
        <dbReference type="EMBL" id="CAH2266465.1"/>
    </source>
</evidence>
<organism evidence="9 10">
    <name type="scientific">Pararge aegeria aegeria</name>
    <dbReference type="NCBI Taxonomy" id="348720"/>
    <lineage>
        <taxon>Eukaryota</taxon>
        <taxon>Metazoa</taxon>
        <taxon>Ecdysozoa</taxon>
        <taxon>Arthropoda</taxon>
        <taxon>Hexapoda</taxon>
        <taxon>Insecta</taxon>
        <taxon>Pterygota</taxon>
        <taxon>Neoptera</taxon>
        <taxon>Endopterygota</taxon>
        <taxon>Lepidoptera</taxon>
        <taxon>Glossata</taxon>
        <taxon>Ditrysia</taxon>
        <taxon>Papilionoidea</taxon>
        <taxon>Nymphalidae</taxon>
        <taxon>Satyrinae</taxon>
        <taxon>Satyrini</taxon>
        <taxon>Parargina</taxon>
        <taxon>Pararge</taxon>
    </lineage>
</organism>
<dbReference type="Pfam" id="PF17064">
    <property type="entry name" value="QVR"/>
    <property type="match status" value="1"/>
</dbReference>
<comment type="caution">
    <text evidence="9">The sequence shown here is derived from an EMBL/GenBank/DDBJ whole genome shotgun (WGS) entry which is preliminary data.</text>
</comment>
<evidence type="ECO:0000256" key="1">
    <source>
        <dbReference type="ARBA" id="ARBA00004589"/>
    </source>
</evidence>
<evidence type="ECO:0000256" key="2">
    <source>
        <dbReference type="ARBA" id="ARBA00022622"/>
    </source>
</evidence>
<name>A0A8S4SLP4_9NEOP</name>
<dbReference type="Proteomes" id="UP000838756">
    <property type="component" value="Unassembled WGS sequence"/>
</dbReference>
<keyword evidence="4" id="KW-0732">Signal</keyword>
<dbReference type="EMBL" id="CAKXAJ010026310">
    <property type="protein sequence ID" value="CAH2266465.1"/>
    <property type="molecule type" value="Genomic_DNA"/>
</dbReference>